<keyword evidence="2" id="KW-0472">Membrane</keyword>
<dbReference type="AlphaFoldDB" id="A0A918MGK3"/>
<name>A0A918MGK3_9ACTN</name>
<dbReference type="Proteomes" id="UP000618795">
    <property type="component" value="Unassembled WGS sequence"/>
</dbReference>
<reference evidence="3" key="1">
    <citation type="journal article" date="2014" name="Int. J. Syst. Evol. Microbiol.">
        <title>Complete genome sequence of Corynebacterium casei LMG S-19264T (=DSM 44701T), isolated from a smear-ripened cheese.</title>
        <authorList>
            <consortium name="US DOE Joint Genome Institute (JGI-PGF)"/>
            <person name="Walter F."/>
            <person name="Albersmeier A."/>
            <person name="Kalinowski J."/>
            <person name="Ruckert C."/>
        </authorList>
    </citation>
    <scope>NUCLEOTIDE SEQUENCE</scope>
    <source>
        <strain evidence="3">JCM 4369</strain>
    </source>
</reference>
<evidence type="ECO:0000256" key="1">
    <source>
        <dbReference type="SAM" id="MobiDB-lite"/>
    </source>
</evidence>
<sequence>MSRTRGTWNTPGVWAAGVAFAAVVGLTGYAALSGGDGGSQAGKGKSASPAASSKASAVPTYQAPDGWTEPDRWAALPRGERTDKYSSQVGFPHTTDGAVAMLAAAQSTNIDEQKTTVDEHLRVYHSYIAAEDQSETVAERVELGGQQSDKTLHQQMGAKPGGPLPSGAYVRTTVVGFKVIKESSGEVSAWLLSRVAQKNGETAKEGVTYTRSVEAARWEHGDWKISAEATVSAQQQTQGQTAPAGAAPGDKKFNTSGWTAIREAS</sequence>
<feature type="region of interest" description="Disordered" evidence="1">
    <location>
        <begin position="230"/>
        <end position="265"/>
    </location>
</feature>
<feature type="compositionally biased region" description="Low complexity" evidence="1">
    <location>
        <begin position="42"/>
        <end position="57"/>
    </location>
</feature>
<keyword evidence="2" id="KW-0812">Transmembrane</keyword>
<protein>
    <submittedName>
        <fullName evidence="3">Uncharacterized protein</fullName>
    </submittedName>
</protein>
<dbReference type="RefSeq" id="WP_191878629.1">
    <property type="nucleotide sequence ID" value="NZ_BMTD01000038.1"/>
</dbReference>
<proteinExistence type="predicted"/>
<evidence type="ECO:0000313" key="3">
    <source>
        <dbReference type="EMBL" id="GGV29972.1"/>
    </source>
</evidence>
<reference evidence="3" key="2">
    <citation type="submission" date="2020-09" db="EMBL/GenBank/DDBJ databases">
        <authorList>
            <person name="Sun Q."/>
            <person name="Ohkuma M."/>
        </authorList>
    </citation>
    <scope>NUCLEOTIDE SEQUENCE</scope>
    <source>
        <strain evidence="3">JCM 4369</strain>
    </source>
</reference>
<feature type="region of interest" description="Disordered" evidence="1">
    <location>
        <begin position="36"/>
        <end position="71"/>
    </location>
</feature>
<feature type="transmembrane region" description="Helical" evidence="2">
    <location>
        <begin position="12"/>
        <end position="32"/>
    </location>
</feature>
<gene>
    <name evidence="3" type="ORF">GCM10010260_83190</name>
</gene>
<keyword evidence="2" id="KW-1133">Transmembrane helix</keyword>
<organism evidence="3 4">
    <name type="scientific">Streptomyces filipinensis</name>
    <dbReference type="NCBI Taxonomy" id="66887"/>
    <lineage>
        <taxon>Bacteria</taxon>
        <taxon>Bacillati</taxon>
        <taxon>Actinomycetota</taxon>
        <taxon>Actinomycetes</taxon>
        <taxon>Kitasatosporales</taxon>
        <taxon>Streptomycetaceae</taxon>
        <taxon>Streptomyces</taxon>
    </lineage>
</organism>
<feature type="compositionally biased region" description="Low complexity" evidence="1">
    <location>
        <begin position="233"/>
        <end position="248"/>
    </location>
</feature>
<comment type="caution">
    <text evidence="3">The sequence shown here is derived from an EMBL/GenBank/DDBJ whole genome shotgun (WGS) entry which is preliminary data.</text>
</comment>
<accession>A0A918MGK3</accession>
<dbReference type="EMBL" id="BMTD01000038">
    <property type="protein sequence ID" value="GGV29972.1"/>
    <property type="molecule type" value="Genomic_DNA"/>
</dbReference>
<keyword evidence="4" id="KW-1185">Reference proteome</keyword>
<evidence type="ECO:0000256" key="2">
    <source>
        <dbReference type="SAM" id="Phobius"/>
    </source>
</evidence>
<evidence type="ECO:0000313" key="4">
    <source>
        <dbReference type="Proteomes" id="UP000618795"/>
    </source>
</evidence>